<dbReference type="AlphaFoldDB" id="A0A6J8ENN5"/>
<feature type="signal peptide" evidence="1">
    <location>
        <begin position="1"/>
        <end position="24"/>
    </location>
</feature>
<dbReference type="SUPFAM" id="SSF49842">
    <property type="entry name" value="TNF-like"/>
    <property type="match status" value="1"/>
</dbReference>
<protein>
    <recommendedName>
        <fullName evidence="2">C1q domain-containing protein</fullName>
    </recommendedName>
</protein>
<gene>
    <name evidence="3" type="ORF">MCOR_53506</name>
</gene>
<dbReference type="InterPro" id="IPR001073">
    <property type="entry name" value="C1q_dom"/>
</dbReference>
<dbReference type="SMART" id="SM00110">
    <property type="entry name" value="C1Q"/>
    <property type="match status" value="1"/>
</dbReference>
<evidence type="ECO:0000313" key="3">
    <source>
        <dbReference type="EMBL" id="CAC5421372.1"/>
    </source>
</evidence>
<dbReference type="Proteomes" id="UP000507470">
    <property type="component" value="Unassembled WGS sequence"/>
</dbReference>
<dbReference type="InterPro" id="IPR008983">
    <property type="entry name" value="Tumour_necrosis_fac-like_dom"/>
</dbReference>
<dbReference type="Gene3D" id="2.60.120.40">
    <property type="match status" value="1"/>
</dbReference>
<name>A0A6J8ENN5_MYTCO</name>
<feature type="domain" description="C1q" evidence="2">
    <location>
        <begin position="158"/>
        <end position="292"/>
    </location>
</feature>
<keyword evidence="1" id="KW-0732">Signal</keyword>
<dbReference type="Pfam" id="PF00386">
    <property type="entry name" value="C1q"/>
    <property type="match status" value="1"/>
</dbReference>
<reference evidence="3 4" key="1">
    <citation type="submission" date="2020-06" db="EMBL/GenBank/DDBJ databases">
        <authorList>
            <person name="Li R."/>
            <person name="Bekaert M."/>
        </authorList>
    </citation>
    <scope>NUCLEOTIDE SEQUENCE [LARGE SCALE GENOMIC DNA]</scope>
    <source>
        <strain evidence="4">wild</strain>
    </source>
</reference>
<organism evidence="3 4">
    <name type="scientific">Mytilus coruscus</name>
    <name type="common">Sea mussel</name>
    <dbReference type="NCBI Taxonomy" id="42192"/>
    <lineage>
        <taxon>Eukaryota</taxon>
        <taxon>Metazoa</taxon>
        <taxon>Spiralia</taxon>
        <taxon>Lophotrochozoa</taxon>
        <taxon>Mollusca</taxon>
        <taxon>Bivalvia</taxon>
        <taxon>Autobranchia</taxon>
        <taxon>Pteriomorphia</taxon>
        <taxon>Mytilida</taxon>
        <taxon>Mytiloidea</taxon>
        <taxon>Mytilidae</taxon>
        <taxon>Mytilinae</taxon>
        <taxon>Mytilus</taxon>
    </lineage>
</organism>
<accession>A0A6J8ENN5</accession>
<evidence type="ECO:0000313" key="4">
    <source>
        <dbReference type="Proteomes" id="UP000507470"/>
    </source>
</evidence>
<sequence length="293" mass="32664">MAFMVLHGYAIFIFIISLNEGVIANSCENDNCKAAIKLPLITKLNAPLKAELDISGLTTQLKELIGNEVKQAVSVAMKDLAENIMDKRAQSAMENLQTYNNRTISSFLHEMEVKMETNQNITSKKILSLNTMDTKLEKIIEQMKENHMKKLTSIESEATKNSERVAMTAFVPSTTTHLSVGSVVKFSVVKFSVGIGTLSSYINTGKFVCVKSGLYIVSTTVESNHNGAEFHIYVNGKLFTKTYKYDKNGWWHSTSVSIVIELNMNDTVWVQIGVTPTQIRGDLHSSFTIIKIH</sequence>
<keyword evidence="4" id="KW-1185">Reference proteome</keyword>
<dbReference type="EMBL" id="CACVKT020009349">
    <property type="protein sequence ID" value="CAC5421372.1"/>
    <property type="molecule type" value="Genomic_DNA"/>
</dbReference>
<evidence type="ECO:0000259" key="2">
    <source>
        <dbReference type="SMART" id="SM00110"/>
    </source>
</evidence>
<feature type="chain" id="PRO_5026768780" description="C1q domain-containing protein" evidence="1">
    <location>
        <begin position="25"/>
        <end position="293"/>
    </location>
</feature>
<proteinExistence type="predicted"/>
<evidence type="ECO:0000256" key="1">
    <source>
        <dbReference type="SAM" id="SignalP"/>
    </source>
</evidence>
<dbReference type="OrthoDB" id="6193927at2759"/>